<evidence type="ECO:0000313" key="2">
    <source>
        <dbReference type="Proteomes" id="UP000575083"/>
    </source>
</evidence>
<dbReference type="Proteomes" id="UP000575083">
    <property type="component" value="Unassembled WGS sequence"/>
</dbReference>
<sequence length="353" mass="38443">MSAPEAIAWAGPDILDAAPVQRAEGDLLVLDAQGGICCLDLRTQAITWLGTVALPEQPMEEEEGGRFWITPRWRLYASADGAFAAAVFDGGRHGVVVQLTEGCSATMPLDGGDYHPETVPFSACFMEVGGQTVLLHRTAWNRLDASDPRTGRLLTERGPTQYAAQGERPEHYLDYFHGELRPGPGGSTLLFDAGWVWQPVGVPRVLDVQAWLAGNVWEAEDGPSVQWLNLREDWNFPACWTDGGHIALGGMGDWDDEEFETAAAPPGVRIVDVRAGAQAQASARTLRMDLAPQELFSDGYLLFAAHAGCTSAWRLDTGERVQVVEGFAATHHHRQRGLLLEVAPRAIRLQRAA</sequence>
<keyword evidence="2" id="KW-1185">Reference proteome</keyword>
<organism evidence="1 2">
    <name type="scientific">Acidovorax soli</name>
    <dbReference type="NCBI Taxonomy" id="592050"/>
    <lineage>
        <taxon>Bacteria</taxon>
        <taxon>Pseudomonadati</taxon>
        <taxon>Pseudomonadota</taxon>
        <taxon>Betaproteobacteria</taxon>
        <taxon>Burkholderiales</taxon>
        <taxon>Comamonadaceae</taxon>
        <taxon>Acidovorax</taxon>
    </lineage>
</organism>
<dbReference type="EMBL" id="JACHLK010000001">
    <property type="protein sequence ID" value="MBB6557846.1"/>
    <property type="molecule type" value="Genomic_DNA"/>
</dbReference>
<dbReference type="InterPro" id="IPR011047">
    <property type="entry name" value="Quinoprotein_ADH-like_sf"/>
</dbReference>
<accession>A0A7X0P9Q6</accession>
<name>A0A7X0P9Q6_9BURK</name>
<gene>
    <name evidence="1" type="ORF">HNP48_000510</name>
</gene>
<comment type="caution">
    <text evidence="1">The sequence shown here is derived from an EMBL/GenBank/DDBJ whole genome shotgun (WGS) entry which is preliminary data.</text>
</comment>
<dbReference type="AlphaFoldDB" id="A0A7X0P9Q6"/>
<dbReference type="SUPFAM" id="SSF50998">
    <property type="entry name" value="Quinoprotein alcohol dehydrogenase-like"/>
    <property type="match status" value="1"/>
</dbReference>
<proteinExistence type="predicted"/>
<evidence type="ECO:0000313" key="1">
    <source>
        <dbReference type="EMBL" id="MBB6557846.1"/>
    </source>
</evidence>
<protein>
    <recommendedName>
        <fullName evidence="3">PQQ-like domain-containing protein</fullName>
    </recommendedName>
</protein>
<evidence type="ECO:0008006" key="3">
    <source>
        <dbReference type="Google" id="ProtNLM"/>
    </source>
</evidence>
<dbReference type="RefSeq" id="WP_184855267.1">
    <property type="nucleotide sequence ID" value="NZ_JACHLK010000001.1"/>
</dbReference>
<reference evidence="1 2" key="1">
    <citation type="submission" date="2020-08" db="EMBL/GenBank/DDBJ databases">
        <title>Functional genomics of gut bacteria from endangered species of beetles.</title>
        <authorList>
            <person name="Carlos-Shanley C."/>
        </authorList>
    </citation>
    <scope>NUCLEOTIDE SEQUENCE [LARGE SCALE GENOMIC DNA]</scope>
    <source>
        <strain evidence="1 2">S00198</strain>
    </source>
</reference>